<dbReference type="PANTHER" id="PTHR30032:SF8">
    <property type="entry name" value="GERMINATION-SPECIFIC N-ACETYLMURAMOYL-L-ALANINE AMIDASE"/>
    <property type="match status" value="1"/>
</dbReference>
<dbReference type="InterPro" id="IPR006311">
    <property type="entry name" value="TAT_signal"/>
</dbReference>
<evidence type="ECO:0000313" key="2">
    <source>
        <dbReference type="EMBL" id="AXV07943.1"/>
    </source>
</evidence>
<reference evidence="2 3" key="1">
    <citation type="submission" date="2018-09" db="EMBL/GenBank/DDBJ databases">
        <title>Complete genome sequence of Euzebya sp. DY32-46 isolated from seawater of Pacific Ocean.</title>
        <authorList>
            <person name="Xu L."/>
            <person name="Wu Y.-H."/>
            <person name="Xu X.-W."/>
        </authorList>
    </citation>
    <scope>NUCLEOTIDE SEQUENCE [LARGE SCALE GENOMIC DNA]</scope>
    <source>
        <strain evidence="2 3">DY32-46</strain>
    </source>
</reference>
<dbReference type="PROSITE" id="PS51318">
    <property type="entry name" value="TAT"/>
    <property type="match status" value="1"/>
</dbReference>
<dbReference type="InterPro" id="IPR051922">
    <property type="entry name" value="Bact_Sporulation_Assoc"/>
</dbReference>
<dbReference type="OrthoDB" id="9764804at2"/>
<dbReference type="CDD" id="cd15482">
    <property type="entry name" value="Sialidase_non-viral"/>
    <property type="match status" value="1"/>
</dbReference>
<accession>A0A346Y0E6</accession>
<dbReference type="InterPro" id="IPR015943">
    <property type="entry name" value="WD40/YVTN_repeat-like_dom_sf"/>
</dbReference>
<dbReference type="Pfam" id="PF04122">
    <property type="entry name" value="CW_binding_2"/>
    <property type="match status" value="3"/>
</dbReference>
<proteinExistence type="predicted"/>
<dbReference type="InterPro" id="IPR007253">
    <property type="entry name" value="Cell_wall-bd_2"/>
</dbReference>
<dbReference type="Proteomes" id="UP000264006">
    <property type="component" value="Chromosome"/>
</dbReference>
<gene>
    <name evidence="2" type="ORF">DVS28_a3268</name>
</gene>
<keyword evidence="1" id="KW-0732">Signal</keyword>
<name>A0A346Y0E6_9ACTN</name>
<evidence type="ECO:0000313" key="3">
    <source>
        <dbReference type="Proteomes" id="UP000264006"/>
    </source>
</evidence>
<feature type="chain" id="PRO_5017071944" evidence="1">
    <location>
        <begin position="29"/>
        <end position="1479"/>
    </location>
</feature>
<dbReference type="EMBL" id="CP031165">
    <property type="protein sequence ID" value="AXV07943.1"/>
    <property type="molecule type" value="Genomic_DNA"/>
</dbReference>
<dbReference type="Gene3D" id="2.130.10.10">
    <property type="entry name" value="YVTN repeat-like/Quinoprotein amine dehydrogenase"/>
    <property type="match status" value="2"/>
</dbReference>
<protein>
    <submittedName>
        <fullName evidence="2">Glycosyl hydrolase</fullName>
    </submittedName>
</protein>
<feature type="signal peptide" evidence="1">
    <location>
        <begin position="1"/>
        <end position="28"/>
    </location>
</feature>
<keyword evidence="3" id="KW-1185">Reference proteome</keyword>
<dbReference type="PANTHER" id="PTHR30032">
    <property type="entry name" value="N-ACETYLMURAMOYL-L-ALANINE AMIDASE-RELATED"/>
    <property type="match status" value="1"/>
</dbReference>
<evidence type="ECO:0000256" key="1">
    <source>
        <dbReference type="SAM" id="SignalP"/>
    </source>
</evidence>
<sequence>MPRASRRVFTRGLAALASVAVVASVAVAVTTVGDTAVECPPGTVPITGPEARLVPPDQQDLLPPEYRGPAEAMEFPGDCKPDRVESFAELALRNAQADARTSAPFMQPAEGARWSAAQQRQTMLTSGATVPGSDGELSFVGEGPLNFDEEPYDSGQGIVDSTGRIDDFFYDEANDRLFAAIGTSGVWMSTDLGESWTSIGDSLPTNITSGVSWTPSGGPDGTVVVITGEHTFGGSAFTGLGAFWSTDLGETWARAEGPPDGTLGFAIEVDPSDPDVIYAATGKGLWRSADAGRTYVDVELPVGTCQGDYNIETCNYAHFVTDVVVKAPGGVGEDTEGGQVLAAVGYRAGMLEDISGDFIHSEGNGVYRSDSGEAGTFERLDGLDATVGGQERLGRMEFGPAIGDEQDHDIVYAVIEDAVLFNGGFQYVPIPDGVDPTGLLSPNPTYLLGVYYSDDFGATWTELSNDDEMGTLCTVNQSVFCIPGAIEPGVQSWYNMWIAPDPTRQVDGVPTRVVMGLEEVFQNRLTSAPASTPLVSFQTIGSYYGGVDCLLVVTDCLVSSNLGIETTHPDQHDGIWIPSVGEDGEPDGGVRLLVGHDGGLSQQILGAGDEASQSSWTLEQENGLRTLLPYSIAVANDGTALAGLQDNGTMLVDPTLDNRQYEVQGADGTVTAIDPEDSDYGYASSQTNSLLGVSADRFQTFTSLTPTPSDGTFLFVPPLEMNPLNSDHVVTAGNTVIENLAGREATSSTWSIAMQLGATEREPNYETDVEPPIRQASAIDVYGDATYVGFCAPCNILQTPYPYDSGIATNIGSQDLPEPGTDSGWHFASADGLPERYISDLQIDPYDPTAQTVYAGLGGYTRKWVPPGTGADEATDVGDGHVFVSTDAGETFTDISGNLPDTPVLSIEQRGTQLLVGTDLGAFISADLQGTSWAPLGGADALSIPVMDIQMKADDPDVAYLGVYGRGVMRYDFPEFSALERTVQRLAGAGREATSVAVSADLYESADVVVLARSDQYADALAGAPLAADLRAPLLLTASGALHPDVAAEIQRLGATSAVLLGGEAALTPAIEQELADLGITDITRYGADNRFGTAAQIAGQLPDASAAWVVKGNDADPTRGWPDAMSIAPVAARAGQPILLTETDRLPEETTGALEGIDDARIVGGTAAVSQAVEDQLGGVVTLGERVAGDNRFATSVAAAQVGLDNGHGLANLWLARADAFADALSSGPSVAATGGTLVLVDSTSLDASLDSGRFVTDNACSVITARIAGGTAAISDTVVDEVSALLDACPPPEGYRPPPAQSIVPGDVEPGEPAPTDVIAGPYGFEADAEGWTTAFSGTPTSMWTRGEPGHESDTSFQVDQYNSGANATLTSPEIEVDGTEVAIAWWHAVQMEGGGFDEMAVEWSADGNDWTRLASYGVSADFPAFTEQLLRFTPDAGTIQVRFVVFADEICDSVETVTCGAESLTGAFVDDVAVLS</sequence>
<keyword evidence="2" id="KW-0378">Hydrolase</keyword>
<organism evidence="2 3">
    <name type="scientific">Euzebya pacifica</name>
    <dbReference type="NCBI Taxonomy" id="1608957"/>
    <lineage>
        <taxon>Bacteria</taxon>
        <taxon>Bacillati</taxon>
        <taxon>Actinomycetota</taxon>
        <taxon>Nitriliruptoria</taxon>
        <taxon>Euzebyales</taxon>
    </lineage>
</organism>
<dbReference type="SUPFAM" id="SSF110296">
    <property type="entry name" value="Oligoxyloglucan reducing end-specific cellobiohydrolase"/>
    <property type="match status" value="2"/>
</dbReference>
<dbReference type="GO" id="GO:0016787">
    <property type="term" value="F:hydrolase activity"/>
    <property type="evidence" value="ECO:0007669"/>
    <property type="project" value="UniProtKB-KW"/>
</dbReference>
<dbReference type="RefSeq" id="WP_114592362.1">
    <property type="nucleotide sequence ID" value="NZ_CP031165.1"/>
</dbReference>
<dbReference type="KEGG" id="euz:DVS28_a3268"/>